<organism evidence="11 12">
    <name type="scientific">Candidatus Segetimicrobium genomatis</name>
    <dbReference type="NCBI Taxonomy" id="2569760"/>
    <lineage>
        <taxon>Bacteria</taxon>
        <taxon>Bacillati</taxon>
        <taxon>Candidatus Sysuimicrobiota</taxon>
        <taxon>Candidatus Sysuimicrobiia</taxon>
        <taxon>Candidatus Sysuimicrobiales</taxon>
        <taxon>Candidatus Segetimicrobiaceae</taxon>
        <taxon>Candidatus Segetimicrobium</taxon>
    </lineage>
</organism>
<dbReference type="InterPro" id="IPR012886">
    <property type="entry name" value="Formiminotransferase_N"/>
</dbReference>
<evidence type="ECO:0000313" key="12">
    <source>
        <dbReference type="Proteomes" id="UP000315217"/>
    </source>
</evidence>
<feature type="domain" description="Formiminotransferase N-terminal subdomain" evidence="9">
    <location>
        <begin position="3"/>
        <end position="180"/>
    </location>
</feature>
<evidence type="ECO:0000313" key="10">
    <source>
        <dbReference type="EMBL" id="TMJ05295.1"/>
    </source>
</evidence>
<dbReference type="EMBL" id="VBAJ01000250">
    <property type="protein sequence ID" value="TMJ05295.1"/>
    <property type="molecule type" value="Genomic_DNA"/>
</dbReference>
<protein>
    <recommendedName>
        <fullName evidence="3">glutamate formimidoyltransferase</fullName>
        <ecNumber evidence="3">2.1.2.5</ecNumber>
    </recommendedName>
</protein>
<keyword evidence="7" id="KW-0290">Folate-binding</keyword>
<dbReference type="GO" id="GO:0019557">
    <property type="term" value="P:L-histidine catabolic process to glutamate and formate"/>
    <property type="evidence" value="ECO:0007669"/>
    <property type="project" value="UniProtKB-UniPathway"/>
</dbReference>
<evidence type="ECO:0000256" key="6">
    <source>
        <dbReference type="ARBA" id="ARBA00022808"/>
    </source>
</evidence>
<dbReference type="UniPathway" id="UPA00379">
    <property type="reaction ID" value="UER00555"/>
</dbReference>
<comment type="subcellular location">
    <subcellularLocation>
        <location evidence="1">Cytoplasm</location>
    </subcellularLocation>
</comment>
<dbReference type="PANTHER" id="PTHR12234">
    <property type="entry name" value="FORMIMINOTRANSFERASE-CYCLODEAMINASE"/>
    <property type="match status" value="1"/>
</dbReference>
<dbReference type="InterPro" id="IPR013802">
    <property type="entry name" value="Formiminotransferase_C"/>
</dbReference>
<dbReference type="SMART" id="SM01222">
    <property type="entry name" value="FTCD_N"/>
    <property type="match status" value="1"/>
</dbReference>
<sequence>MPQLVECVPNFSEGRRRDVIEAIAGEVRQTPGARVLDVQADQSHNRCVITFVGDLRSVSHAALAAARRAVERIDMRSHRGEHPRLGAVDVIPFVPISGVTMEECVAAAKDLGRQIWDALRVPVYFYAEAATRPERRRLPDIRKGEYEGLAAKMADPEWVPDVGDPKPHPTAGAMVVGARRPLIAYNVNLATDDVEVAKKIAKAARESSGGLVAVQAMGVTSERGRAQVSMNLLDYTKTPVHQAFELVRAEAARYGVEILDSEVVGVIPLNAVADAARFYLRLTAFRREQILEAILME</sequence>
<dbReference type="InterPro" id="IPR037070">
    <property type="entry name" value="Formiminotransferase_C_sf"/>
</dbReference>
<dbReference type="InterPro" id="IPR037064">
    <property type="entry name" value="Formiminotransferase_N_sf"/>
</dbReference>
<dbReference type="Gene3D" id="3.30.70.670">
    <property type="entry name" value="Formiminotransferase, C-terminal subdomain"/>
    <property type="match status" value="1"/>
</dbReference>
<evidence type="ECO:0000256" key="5">
    <source>
        <dbReference type="ARBA" id="ARBA00022679"/>
    </source>
</evidence>
<dbReference type="EMBL" id="VBAI01000075">
    <property type="protein sequence ID" value="TMJ11195.1"/>
    <property type="molecule type" value="Genomic_DNA"/>
</dbReference>
<evidence type="ECO:0000256" key="4">
    <source>
        <dbReference type="ARBA" id="ARBA00022490"/>
    </source>
</evidence>
<keyword evidence="5 11" id="KW-0808">Transferase</keyword>
<dbReference type="GO" id="GO:0019556">
    <property type="term" value="P:L-histidine catabolic process to glutamate and formamide"/>
    <property type="evidence" value="ECO:0007669"/>
    <property type="project" value="UniProtKB-UniPathway"/>
</dbReference>
<dbReference type="AlphaFoldDB" id="A0A537LT59"/>
<evidence type="ECO:0000256" key="7">
    <source>
        <dbReference type="ARBA" id="ARBA00022954"/>
    </source>
</evidence>
<dbReference type="Gene3D" id="3.30.990.10">
    <property type="entry name" value="Formiminotransferase, N-terminal subdomain"/>
    <property type="match status" value="1"/>
</dbReference>
<evidence type="ECO:0000259" key="8">
    <source>
        <dbReference type="SMART" id="SM01221"/>
    </source>
</evidence>
<dbReference type="GO" id="GO:0005737">
    <property type="term" value="C:cytoplasm"/>
    <property type="evidence" value="ECO:0007669"/>
    <property type="project" value="UniProtKB-SubCell"/>
</dbReference>
<dbReference type="GO" id="GO:0030409">
    <property type="term" value="F:glutamate formimidoyltransferase activity"/>
    <property type="evidence" value="ECO:0007669"/>
    <property type="project" value="UniProtKB-EC"/>
</dbReference>
<comment type="pathway">
    <text evidence="2">Amino-acid degradation; L-histidine degradation into L-glutamate; L-glutamate from N-formimidoyl-L-glutamate (transferase route): step 1/1.</text>
</comment>
<dbReference type="InterPro" id="IPR022384">
    <property type="entry name" value="FormiminoTrfase_cat_dom_sf"/>
</dbReference>
<dbReference type="InterPro" id="IPR051623">
    <property type="entry name" value="FTCD"/>
</dbReference>
<dbReference type="Pfam" id="PF07837">
    <property type="entry name" value="FTCD_N"/>
    <property type="match status" value="1"/>
</dbReference>
<gene>
    <name evidence="11" type="primary">ftcD</name>
    <name evidence="11" type="ORF">E6G98_05575</name>
    <name evidence="10" type="ORF">E6G99_09910</name>
</gene>
<name>A0A537LT59_9BACT</name>
<dbReference type="SUPFAM" id="SSF55116">
    <property type="entry name" value="Formiminotransferase domain of formiminotransferase-cyclodeaminase"/>
    <property type="match status" value="2"/>
</dbReference>
<dbReference type="InterPro" id="IPR004227">
    <property type="entry name" value="Formiminotransferase_cat"/>
</dbReference>
<dbReference type="PANTHER" id="PTHR12234:SF8">
    <property type="entry name" value="FORMIMINOTRANSFERASE-CYCLODEAMINASE"/>
    <property type="match status" value="1"/>
</dbReference>
<dbReference type="NCBIfam" id="TIGR02024">
    <property type="entry name" value="FtcD"/>
    <property type="match status" value="1"/>
</dbReference>
<evidence type="ECO:0000256" key="3">
    <source>
        <dbReference type="ARBA" id="ARBA00012252"/>
    </source>
</evidence>
<evidence type="ECO:0000259" key="9">
    <source>
        <dbReference type="SMART" id="SM01222"/>
    </source>
</evidence>
<dbReference type="Proteomes" id="UP000315217">
    <property type="component" value="Unassembled WGS sequence"/>
</dbReference>
<accession>A0A537LT59</accession>
<evidence type="ECO:0000313" key="11">
    <source>
        <dbReference type="EMBL" id="TMJ11195.1"/>
    </source>
</evidence>
<dbReference type="Proteomes" id="UP000318661">
    <property type="component" value="Unassembled WGS sequence"/>
</dbReference>
<comment type="caution">
    <text evidence="11">The sequence shown here is derived from an EMBL/GenBank/DDBJ whole genome shotgun (WGS) entry which is preliminary data.</text>
</comment>
<proteinExistence type="predicted"/>
<evidence type="ECO:0000313" key="13">
    <source>
        <dbReference type="Proteomes" id="UP000318661"/>
    </source>
</evidence>
<keyword evidence="4" id="KW-0963">Cytoplasm</keyword>
<feature type="domain" description="Formiminotransferase C-terminal subdomain" evidence="8">
    <location>
        <begin position="181"/>
        <end position="294"/>
    </location>
</feature>
<dbReference type="SMART" id="SM01221">
    <property type="entry name" value="FTCD"/>
    <property type="match status" value="1"/>
</dbReference>
<dbReference type="Pfam" id="PF02971">
    <property type="entry name" value="FTCD"/>
    <property type="match status" value="1"/>
</dbReference>
<dbReference type="GO" id="GO:0005542">
    <property type="term" value="F:folic acid binding"/>
    <property type="evidence" value="ECO:0007669"/>
    <property type="project" value="UniProtKB-KW"/>
</dbReference>
<keyword evidence="6" id="KW-0369">Histidine metabolism</keyword>
<reference evidence="12 13" key="1">
    <citation type="journal article" date="2019" name="Nat. Microbiol.">
        <title>Mediterranean grassland soil C-N compound turnover is dependent on rainfall and depth, and is mediated by genomically divergent microorganisms.</title>
        <authorList>
            <person name="Diamond S."/>
            <person name="Andeer P.F."/>
            <person name="Li Z."/>
            <person name="Crits-Christoph A."/>
            <person name="Burstein D."/>
            <person name="Anantharaman K."/>
            <person name="Lane K.R."/>
            <person name="Thomas B.C."/>
            <person name="Pan C."/>
            <person name="Northen T.R."/>
            <person name="Banfield J.F."/>
        </authorList>
    </citation>
    <scope>NUCLEOTIDE SEQUENCE [LARGE SCALE GENOMIC DNA]</scope>
    <source>
        <strain evidence="11">NP_1</strain>
        <strain evidence="10">NP_2</strain>
    </source>
</reference>
<evidence type="ECO:0000256" key="2">
    <source>
        <dbReference type="ARBA" id="ARBA00005082"/>
    </source>
</evidence>
<dbReference type="EC" id="2.1.2.5" evidence="3"/>
<evidence type="ECO:0000256" key="1">
    <source>
        <dbReference type="ARBA" id="ARBA00004496"/>
    </source>
</evidence>